<dbReference type="AlphaFoldDB" id="A0A242M4W8"/>
<evidence type="ECO:0000256" key="1">
    <source>
        <dbReference type="ARBA" id="ARBA00022679"/>
    </source>
</evidence>
<dbReference type="Gene3D" id="3.40.50.2000">
    <property type="entry name" value="Glycogen Phosphorylase B"/>
    <property type="match status" value="3"/>
</dbReference>
<dbReference type="CDD" id="cd03809">
    <property type="entry name" value="GT4_MtfB-like"/>
    <property type="match status" value="2"/>
</dbReference>
<gene>
    <name evidence="4" type="ORF">PAMC26577_38205</name>
</gene>
<evidence type="ECO:0000313" key="4">
    <source>
        <dbReference type="EMBL" id="OTP66071.1"/>
    </source>
</evidence>
<dbReference type="SUPFAM" id="SSF53756">
    <property type="entry name" value="UDP-Glycosyltransferase/glycogen phosphorylase"/>
    <property type="match status" value="2"/>
</dbReference>
<feature type="domain" description="Glycosyltransferase subfamily 4-like N-terminal" evidence="3">
    <location>
        <begin position="18"/>
        <end position="199"/>
    </location>
</feature>
<dbReference type="Pfam" id="PF13439">
    <property type="entry name" value="Glyco_transf_4"/>
    <property type="match status" value="1"/>
</dbReference>
<dbReference type="PANTHER" id="PTHR46401">
    <property type="entry name" value="GLYCOSYLTRANSFERASE WBBK-RELATED"/>
    <property type="match status" value="1"/>
</dbReference>
<dbReference type="Proteomes" id="UP000195221">
    <property type="component" value="Unassembled WGS sequence"/>
</dbReference>
<evidence type="ECO:0000259" key="3">
    <source>
        <dbReference type="Pfam" id="PF13439"/>
    </source>
</evidence>
<accession>A0A242M4W8</accession>
<sequence length="858" mass="95339">MRIVLDLQGCQSVSRLRGIGRYSLALAKAIARNAGEHEVWIVLNNLFPDSVEELRQAFDGLLPVDRIAVFSLPPIALYQGSDDWRTRAAQLIREYAIAELEPDVVHVSSLFEGYVDVSVSTIKKFDTDTINAVTLYDLIPYLNPAKYLTDAGFKKHYYEKIEALKRADVLLAISDYCGEEAVRELQISRERITNISSAVSEAFARATHSELDVTALRGRFGISRPYVMTTGIVEPRKNLEGLIEAWGKVPFALRKQYQLFMVCQATETSRAKLYDLAEANGMAREDLVLSSKYVSDADLIALYSSCHLFVFPSLHEGFGLPALEAMACGAAVIGSEATSIPEVIGRKDALFNPLDYEAMAAMIERGLSDTEYWQSLRDHAAVQVPKFSWDATGIRALQAFEDMYAKRNERIRNGTVTPMKSGEERYRGIIEALAQLESASTEIDLVASADAIAANQRTGRRRQLLVDVSVLCEHDAKSGIQRVTRSIVRQLLGQPPAGWEVRPVRLDRSVMIYRYANRFMQDLDVGARGIDEQDEWVDSQQGDVFLGLDLVADCVPPAEGWFAAQRRRGVKIYFVVYDLLPMLKPEWFPEVIATVFPPWLKIIGTVSDGLICISRAVADDLIMWLDASSVERLRELKVGYFHLGADIESSQPSSGMPATAAAVLAALRERPTFLMVGTVEPRKGHVQAFAAFERLWAAGVDVNLVIVGKAGWGVEELADALKQKGESNDRFFWLEGISDEFLQKVYEVSACLLAPSLGEGFGLPLIEAAQKGLPILARELPVFREIAGNHAFYFTGYADQDLSAAVEAWLLLYKQGRVPPSTGMKWMTWKESAEKIRAVMLGGEWYRGWTKTGASAAE</sequence>
<dbReference type="EMBL" id="NBTZ01000164">
    <property type="protein sequence ID" value="OTP66071.1"/>
    <property type="molecule type" value="Genomic_DNA"/>
</dbReference>
<reference evidence="4 5" key="1">
    <citation type="submission" date="2017-03" db="EMBL/GenBank/DDBJ databases">
        <title>Genome analysis of strain PAMC 26577.</title>
        <authorList>
            <person name="Oh H.-M."/>
            <person name="Yang J.-A."/>
        </authorList>
    </citation>
    <scope>NUCLEOTIDE SEQUENCE [LARGE SCALE GENOMIC DNA]</scope>
    <source>
        <strain evidence="4 5">PAMC 26577</strain>
    </source>
</reference>
<feature type="domain" description="Glycosyl transferase family 1" evidence="2">
    <location>
        <begin position="224"/>
        <end position="378"/>
    </location>
</feature>
<organism evidence="4 5">
    <name type="scientific">Caballeronia sordidicola</name>
    <name type="common">Burkholderia sordidicola</name>
    <dbReference type="NCBI Taxonomy" id="196367"/>
    <lineage>
        <taxon>Bacteria</taxon>
        <taxon>Pseudomonadati</taxon>
        <taxon>Pseudomonadota</taxon>
        <taxon>Betaproteobacteria</taxon>
        <taxon>Burkholderiales</taxon>
        <taxon>Burkholderiaceae</taxon>
        <taxon>Caballeronia</taxon>
    </lineage>
</organism>
<dbReference type="Pfam" id="PF00534">
    <property type="entry name" value="Glycos_transf_1"/>
    <property type="match status" value="2"/>
</dbReference>
<dbReference type="InterPro" id="IPR028098">
    <property type="entry name" value="Glyco_trans_4-like_N"/>
</dbReference>
<dbReference type="GO" id="GO:0016757">
    <property type="term" value="F:glycosyltransferase activity"/>
    <property type="evidence" value="ECO:0007669"/>
    <property type="project" value="InterPro"/>
</dbReference>
<proteinExistence type="predicted"/>
<comment type="caution">
    <text evidence="4">The sequence shown here is derived from an EMBL/GenBank/DDBJ whole genome shotgun (WGS) entry which is preliminary data.</text>
</comment>
<feature type="domain" description="Glycosyl transferase family 1" evidence="2">
    <location>
        <begin position="668"/>
        <end position="812"/>
    </location>
</feature>
<dbReference type="GO" id="GO:0009103">
    <property type="term" value="P:lipopolysaccharide biosynthetic process"/>
    <property type="evidence" value="ECO:0007669"/>
    <property type="project" value="TreeGrafter"/>
</dbReference>
<dbReference type="RefSeq" id="WP_075359185.1">
    <property type="nucleotide sequence ID" value="NZ_MSRG01000061.1"/>
</dbReference>
<dbReference type="PANTHER" id="PTHR46401:SF2">
    <property type="entry name" value="GLYCOSYLTRANSFERASE WBBK-RELATED"/>
    <property type="match status" value="1"/>
</dbReference>
<evidence type="ECO:0000259" key="2">
    <source>
        <dbReference type="Pfam" id="PF00534"/>
    </source>
</evidence>
<name>A0A242M4W8_CABSO</name>
<keyword evidence="1 4" id="KW-0808">Transferase</keyword>
<evidence type="ECO:0000313" key="5">
    <source>
        <dbReference type="Proteomes" id="UP000195221"/>
    </source>
</evidence>
<protein>
    <submittedName>
        <fullName evidence="4">Glycosyl transferase, group 1 family protein</fullName>
    </submittedName>
</protein>
<dbReference type="InterPro" id="IPR001296">
    <property type="entry name" value="Glyco_trans_1"/>
</dbReference>